<organism evidence="1 2">
    <name type="scientific">Sorangium cellulosum</name>
    <name type="common">Polyangium cellulosum</name>
    <dbReference type="NCBI Taxonomy" id="56"/>
    <lineage>
        <taxon>Bacteria</taxon>
        <taxon>Pseudomonadati</taxon>
        <taxon>Myxococcota</taxon>
        <taxon>Polyangia</taxon>
        <taxon>Polyangiales</taxon>
        <taxon>Polyangiaceae</taxon>
        <taxon>Sorangium</taxon>
    </lineage>
</organism>
<dbReference type="EMBL" id="JELX01003330">
    <property type="protein sequence ID" value="KYF52550.1"/>
    <property type="molecule type" value="Genomic_DNA"/>
</dbReference>
<accession>A0A150PA85</accession>
<comment type="caution">
    <text evidence="1">The sequence shown here is derived from an EMBL/GenBank/DDBJ whole genome shotgun (WGS) entry which is preliminary data.</text>
</comment>
<evidence type="ECO:0000313" key="1">
    <source>
        <dbReference type="EMBL" id="KYF52550.1"/>
    </source>
</evidence>
<reference evidence="1 2" key="1">
    <citation type="submission" date="2014-02" db="EMBL/GenBank/DDBJ databases">
        <title>The small core and large imbalanced accessory genome model reveals a collaborative survival strategy of Sorangium cellulosum strains in nature.</title>
        <authorList>
            <person name="Han K."/>
            <person name="Peng R."/>
            <person name="Blom J."/>
            <person name="Li Y.-Z."/>
        </authorList>
    </citation>
    <scope>NUCLEOTIDE SEQUENCE [LARGE SCALE GENOMIC DNA]</scope>
    <source>
        <strain evidence="1 2">So0157-18</strain>
    </source>
</reference>
<sequence>MQACLAAEAEVALRLYLHVSGARVAEDGDDPIVFELEEMEDAIFLQEARDEREGRLTELSTHLPARVSCP</sequence>
<name>A0A150PA85_SORCE</name>
<gene>
    <name evidence="1" type="ORF">BE04_11240</name>
</gene>
<evidence type="ECO:0000313" key="2">
    <source>
        <dbReference type="Proteomes" id="UP000075604"/>
    </source>
</evidence>
<proteinExistence type="predicted"/>
<dbReference type="Proteomes" id="UP000075604">
    <property type="component" value="Unassembled WGS sequence"/>
</dbReference>
<protein>
    <submittedName>
        <fullName evidence="1">Uncharacterized protein</fullName>
    </submittedName>
</protein>
<dbReference type="AlphaFoldDB" id="A0A150PA85"/>